<evidence type="ECO:0000256" key="2">
    <source>
        <dbReference type="ARBA" id="ARBA00022448"/>
    </source>
</evidence>
<dbReference type="InterPro" id="IPR058533">
    <property type="entry name" value="Cation_efflux_TM"/>
</dbReference>
<dbReference type="Gene3D" id="1.20.1510.10">
    <property type="entry name" value="Cation efflux protein transmembrane domain"/>
    <property type="match status" value="1"/>
</dbReference>
<keyword evidence="3 6" id="KW-0812">Transmembrane</keyword>
<evidence type="ECO:0000256" key="1">
    <source>
        <dbReference type="ARBA" id="ARBA00004141"/>
    </source>
</evidence>
<dbReference type="AlphaFoldDB" id="A0A168KW02"/>
<dbReference type="OrthoDB" id="78296at2759"/>
<comment type="subcellular location">
    <subcellularLocation>
        <location evidence="1">Membrane</location>
        <topology evidence="1">Multi-pass membrane protein</topology>
    </subcellularLocation>
</comment>
<feature type="domain" description="Cation efflux protein transmembrane" evidence="7">
    <location>
        <begin position="121"/>
        <end position="177"/>
    </location>
</feature>
<dbReference type="STRING" id="4829.A0A168KW02"/>
<feature type="transmembrane region" description="Helical" evidence="6">
    <location>
        <begin position="116"/>
        <end position="137"/>
    </location>
</feature>
<keyword evidence="2" id="KW-0813">Transport</keyword>
<feature type="transmembrane region" description="Helical" evidence="6">
    <location>
        <begin position="143"/>
        <end position="164"/>
    </location>
</feature>
<gene>
    <name evidence="8" type="primary">ABSGL_00898.1 scaffold 958</name>
</gene>
<dbReference type="GO" id="GO:0008324">
    <property type="term" value="F:monoatomic cation transmembrane transporter activity"/>
    <property type="evidence" value="ECO:0007669"/>
    <property type="project" value="InterPro"/>
</dbReference>
<evidence type="ECO:0000256" key="3">
    <source>
        <dbReference type="ARBA" id="ARBA00022692"/>
    </source>
</evidence>
<evidence type="ECO:0000256" key="5">
    <source>
        <dbReference type="ARBA" id="ARBA00023136"/>
    </source>
</evidence>
<keyword evidence="4 6" id="KW-1133">Transmembrane helix</keyword>
<evidence type="ECO:0000313" key="9">
    <source>
        <dbReference type="Proteomes" id="UP000078561"/>
    </source>
</evidence>
<dbReference type="GO" id="GO:0016020">
    <property type="term" value="C:membrane"/>
    <property type="evidence" value="ECO:0007669"/>
    <property type="project" value="UniProtKB-SubCell"/>
</dbReference>
<sequence>MSTTTTTTTLDDVELRQVSLRRGHTTATHPSSHSLYHRHTLGSMHGDESAQVHPDPLFLGTSKKTEDDLQALKKQGSSKKVRQFYRDQNELIDHMLGPLNPLGEEEQEKQLLKLKIAIYGSVVANVILFGLQLAAAITSGSLSIFATMADAFMDLLSSVVLMWASRQAARPNLNKYPAVSREQMQNEELTRFFFYREKQGWKLQVSLSFLV</sequence>
<evidence type="ECO:0000256" key="4">
    <source>
        <dbReference type="ARBA" id="ARBA00022989"/>
    </source>
</evidence>
<dbReference type="InterPro" id="IPR027469">
    <property type="entry name" value="Cation_efflux_TMD_sf"/>
</dbReference>
<evidence type="ECO:0000313" key="8">
    <source>
        <dbReference type="EMBL" id="SAL95569.1"/>
    </source>
</evidence>
<dbReference type="SUPFAM" id="SSF161111">
    <property type="entry name" value="Cation efflux protein transmembrane domain-like"/>
    <property type="match status" value="1"/>
</dbReference>
<reference evidence="8" key="1">
    <citation type="submission" date="2016-04" db="EMBL/GenBank/DDBJ databases">
        <authorList>
            <person name="Evans L.H."/>
            <person name="Alamgir A."/>
            <person name="Owens N."/>
            <person name="Weber N.D."/>
            <person name="Virtaneva K."/>
            <person name="Barbian K."/>
            <person name="Babar A."/>
            <person name="Rosenke K."/>
        </authorList>
    </citation>
    <scope>NUCLEOTIDE SEQUENCE [LARGE SCALE GENOMIC DNA]</scope>
    <source>
        <strain evidence="8">CBS 101.48</strain>
    </source>
</reference>
<dbReference type="GO" id="GO:0098771">
    <property type="term" value="P:inorganic ion homeostasis"/>
    <property type="evidence" value="ECO:0007669"/>
    <property type="project" value="UniProtKB-ARBA"/>
</dbReference>
<protein>
    <recommendedName>
        <fullName evidence="7">Cation efflux protein transmembrane domain-containing protein</fullName>
    </recommendedName>
</protein>
<dbReference type="Proteomes" id="UP000078561">
    <property type="component" value="Unassembled WGS sequence"/>
</dbReference>
<dbReference type="InParanoid" id="A0A168KW02"/>
<keyword evidence="9" id="KW-1185">Reference proteome</keyword>
<organism evidence="8">
    <name type="scientific">Absidia glauca</name>
    <name type="common">Pin mould</name>
    <dbReference type="NCBI Taxonomy" id="4829"/>
    <lineage>
        <taxon>Eukaryota</taxon>
        <taxon>Fungi</taxon>
        <taxon>Fungi incertae sedis</taxon>
        <taxon>Mucoromycota</taxon>
        <taxon>Mucoromycotina</taxon>
        <taxon>Mucoromycetes</taxon>
        <taxon>Mucorales</taxon>
        <taxon>Cunninghamellaceae</taxon>
        <taxon>Absidia</taxon>
    </lineage>
</organism>
<dbReference type="GO" id="GO:0030003">
    <property type="term" value="P:intracellular monoatomic cation homeostasis"/>
    <property type="evidence" value="ECO:0007669"/>
    <property type="project" value="UniProtKB-ARBA"/>
</dbReference>
<dbReference type="EMBL" id="LT550334">
    <property type="protein sequence ID" value="SAL95569.1"/>
    <property type="molecule type" value="Genomic_DNA"/>
</dbReference>
<evidence type="ECO:0000259" key="7">
    <source>
        <dbReference type="Pfam" id="PF01545"/>
    </source>
</evidence>
<dbReference type="InterPro" id="IPR050291">
    <property type="entry name" value="CDF_Transporter"/>
</dbReference>
<name>A0A168KW02_ABSGL</name>
<dbReference type="PANTHER" id="PTHR43840">
    <property type="entry name" value="MITOCHONDRIAL METAL TRANSPORTER 1-RELATED"/>
    <property type="match status" value="1"/>
</dbReference>
<evidence type="ECO:0000256" key="6">
    <source>
        <dbReference type="SAM" id="Phobius"/>
    </source>
</evidence>
<accession>A0A168KW02</accession>
<dbReference type="PANTHER" id="PTHR43840:SF13">
    <property type="entry name" value="CATION EFFLUX PROTEIN CYTOPLASMIC DOMAIN-CONTAINING PROTEIN"/>
    <property type="match status" value="1"/>
</dbReference>
<dbReference type="Pfam" id="PF01545">
    <property type="entry name" value="Cation_efflux"/>
    <property type="match status" value="1"/>
</dbReference>
<proteinExistence type="predicted"/>
<keyword evidence="5 6" id="KW-0472">Membrane</keyword>